<keyword evidence="3" id="KW-1185">Reference proteome</keyword>
<evidence type="ECO:0000313" key="2">
    <source>
        <dbReference type="EMBL" id="QWV95952.1"/>
    </source>
</evidence>
<feature type="transmembrane region" description="Helical" evidence="1">
    <location>
        <begin position="12"/>
        <end position="33"/>
    </location>
</feature>
<keyword evidence="1" id="KW-0812">Transmembrane</keyword>
<name>A0ABX8JGZ2_9BACT</name>
<evidence type="ECO:0000256" key="1">
    <source>
        <dbReference type="SAM" id="Phobius"/>
    </source>
</evidence>
<organism evidence="2 3">
    <name type="scientific">Geomonas diazotrophica</name>
    <dbReference type="NCBI Taxonomy" id="2843197"/>
    <lineage>
        <taxon>Bacteria</taxon>
        <taxon>Pseudomonadati</taxon>
        <taxon>Thermodesulfobacteriota</taxon>
        <taxon>Desulfuromonadia</taxon>
        <taxon>Geobacterales</taxon>
        <taxon>Geobacteraceae</taxon>
        <taxon>Geomonas</taxon>
    </lineage>
</organism>
<evidence type="ECO:0000313" key="3">
    <source>
        <dbReference type="Proteomes" id="UP000683493"/>
    </source>
</evidence>
<sequence length="323" mass="36636">MNHPLSERILAFSRVALIVAICFVSICIAKLYLSQFAYPKSSGIPGLLARKKVDCLFVGSSLTRQSYDMKLIDERYRLNAYAATYNSLSPAMAYKILKYAFEEGGVRVGTVVMEAYPYKLLYSPTAIEDVRLFNAAPVQVKEEILDEIYRCEHDLKKMYDLVVLADNDYLINAPVTYKLIDKLSYNGGYLYKNVAGLSRFPRSSELLETGRVNRAQRQAYHDLVQLCRRHGARIVFIEPFVPAYVQQGRTYTAAKHEVRRAIEATGNTLYDNSLVRLNNNDPSLFGDDIHLSTKGRELWSREVMNLLGKKEVALLPAPALSRK</sequence>
<reference evidence="2 3" key="1">
    <citation type="submission" date="2021-06" db="EMBL/GenBank/DDBJ databases">
        <title>Gemonas diversity in paddy soil.</title>
        <authorList>
            <person name="Liu G."/>
        </authorList>
    </citation>
    <scope>NUCLEOTIDE SEQUENCE [LARGE SCALE GENOMIC DNA]</scope>
    <source>
        <strain evidence="2 3">RG29</strain>
    </source>
</reference>
<keyword evidence="1" id="KW-1133">Transmembrane helix</keyword>
<accession>A0ABX8JGZ2</accession>
<proteinExistence type="predicted"/>
<dbReference type="Proteomes" id="UP000683493">
    <property type="component" value="Chromosome"/>
</dbReference>
<dbReference type="EMBL" id="CP076724">
    <property type="protein sequence ID" value="QWV95952.1"/>
    <property type="molecule type" value="Genomic_DNA"/>
</dbReference>
<gene>
    <name evidence="2" type="ORF">KP005_11205</name>
</gene>
<keyword evidence="1" id="KW-0472">Membrane</keyword>
<evidence type="ECO:0008006" key="4">
    <source>
        <dbReference type="Google" id="ProtNLM"/>
    </source>
</evidence>
<protein>
    <recommendedName>
        <fullName evidence="4">SGNH/GDSL hydrolase family protein</fullName>
    </recommendedName>
</protein>